<keyword evidence="1" id="KW-0732">Signal</keyword>
<proteinExistence type="predicted"/>
<evidence type="ECO:0000313" key="2">
    <source>
        <dbReference type="EMBL" id="GFR92259.1"/>
    </source>
</evidence>
<keyword evidence="3" id="KW-1185">Reference proteome</keyword>
<feature type="signal peptide" evidence="1">
    <location>
        <begin position="1"/>
        <end position="20"/>
    </location>
</feature>
<gene>
    <name evidence="2" type="ORF">ElyMa_000863900</name>
</gene>
<accession>A0AAV4H3W4</accession>
<reference evidence="2 3" key="1">
    <citation type="journal article" date="2021" name="Elife">
        <title>Chloroplast acquisition without the gene transfer in kleptoplastic sea slugs, Plakobranchus ocellatus.</title>
        <authorList>
            <person name="Maeda T."/>
            <person name="Takahashi S."/>
            <person name="Yoshida T."/>
            <person name="Shimamura S."/>
            <person name="Takaki Y."/>
            <person name="Nagai Y."/>
            <person name="Toyoda A."/>
            <person name="Suzuki Y."/>
            <person name="Arimoto A."/>
            <person name="Ishii H."/>
            <person name="Satoh N."/>
            <person name="Nishiyama T."/>
            <person name="Hasebe M."/>
            <person name="Maruyama T."/>
            <person name="Minagawa J."/>
            <person name="Obokata J."/>
            <person name="Shigenobu S."/>
        </authorList>
    </citation>
    <scope>NUCLEOTIDE SEQUENCE [LARGE SCALE GENOMIC DNA]</scope>
</reference>
<dbReference type="EMBL" id="BMAT01001774">
    <property type="protein sequence ID" value="GFR92259.1"/>
    <property type="molecule type" value="Genomic_DNA"/>
</dbReference>
<dbReference type="Proteomes" id="UP000762676">
    <property type="component" value="Unassembled WGS sequence"/>
</dbReference>
<dbReference type="AlphaFoldDB" id="A0AAV4H3W4"/>
<comment type="caution">
    <text evidence="2">The sequence shown here is derived from an EMBL/GenBank/DDBJ whole genome shotgun (WGS) entry which is preliminary data.</text>
</comment>
<feature type="chain" id="PRO_5043763933" evidence="1">
    <location>
        <begin position="21"/>
        <end position="189"/>
    </location>
</feature>
<sequence length="189" mass="21226">MNLGCSLVVFTLGCLTGALGQLHCTPESFKTNAFDVFSFRMIHAYLDFNRSLELYEYYNGTSIYFVDFNNQTIYINNGDGTCGKYVNSDMETLPVLFSKAEELWHITTPTKVDITGYSMHNGSFGLRTILTEPVLCQSVCMSYLINDELKLAFLYDGPYDDTYGPADVQKVLDVKAEFEASSCIPVNEL</sequence>
<evidence type="ECO:0000313" key="3">
    <source>
        <dbReference type="Proteomes" id="UP000762676"/>
    </source>
</evidence>
<evidence type="ECO:0000256" key="1">
    <source>
        <dbReference type="SAM" id="SignalP"/>
    </source>
</evidence>
<organism evidence="2 3">
    <name type="scientific">Elysia marginata</name>
    <dbReference type="NCBI Taxonomy" id="1093978"/>
    <lineage>
        <taxon>Eukaryota</taxon>
        <taxon>Metazoa</taxon>
        <taxon>Spiralia</taxon>
        <taxon>Lophotrochozoa</taxon>
        <taxon>Mollusca</taxon>
        <taxon>Gastropoda</taxon>
        <taxon>Heterobranchia</taxon>
        <taxon>Euthyneura</taxon>
        <taxon>Panpulmonata</taxon>
        <taxon>Sacoglossa</taxon>
        <taxon>Placobranchoidea</taxon>
        <taxon>Plakobranchidae</taxon>
        <taxon>Elysia</taxon>
    </lineage>
</organism>
<name>A0AAV4H3W4_9GAST</name>
<protein>
    <submittedName>
        <fullName evidence="2">Uncharacterized protein</fullName>
    </submittedName>
</protein>